<keyword evidence="1" id="KW-0812">Transmembrane</keyword>
<name>A0A3E0GZU4_9PSEU</name>
<evidence type="ECO:0000256" key="1">
    <source>
        <dbReference type="SAM" id="Phobius"/>
    </source>
</evidence>
<comment type="caution">
    <text evidence="2">The sequence shown here is derived from an EMBL/GenBank/DDBJ whole genome shotgun (WGS) entry which is preliminary data.</text>
</comment>
<feature type="transmembrane region" description="Helical" evidence="1">
    <location>
        <begin position="282"/>
        <end position="300"/>
    </location>
</feature>
<accession>A0A3E0GZU4</accession>
<gene>
    <name evidence="2" type="ORF">BCF44_119160</name>
</gene>
<sequence length="457" mass="49207">MAEDELARLRAEVEELRSQLDRKQGRQRRLAVARSCAAAVLVALAALGVVVSMVGVWATWTVLDTDRWVATVAPLPRQPEVATAIATYTTDEVFQVVDVRGRLAEVLPGPAAFVAGPLTGQLHELVQRTVDQLVRTDQFQSLWTAANRLVHQQAVAILDGDSQVIAATGDEVRIDLLPVVNQVLRQLEQQLPTLFGHRLDLPDVTSGEVPPQLRAIVGNALGVTLPADFARFTVYRGDELRQLQEGVVLAKRWLYGVIAATVVALAAALWTSPTRRRTLLQFGVWLAVWVVAVTAAMRAVKAQVLVQVPAGVYRSAADTAVTVVFSGLHRSGIGLLAAGCALAVLAYLVGPGRLPVWLRRSAVAVCTRMWPVVRRIWAACPGWIRRHVDLLRVAGVVVAAVVASVLSSWTGLLVVAAVLGAYELALMFLARGGGVARRRAEREAPPRAPAGHPPSGR</sequence>
<keyword evidence="1" id="KW-0472">Membrane</keyword>
<feature type="transmembrane region" description="Helical" evidence="1">
    <location>
        <begin position="332"/>
        <end position="350"/>
    </location>
</feature>
<feature type="transmembrane region" description="Helical" evidence="1">
    <location>
        <begin position="390"/>
        <end position="406"/>
    </location>
</feature>
<dbReference type="RefSeq" id="WP_147328860.1">
    <property type="nucleotide sequence ID" value="NZ_CP144375.1"/>
</dbReference>
<dbReference type="EMBL" id="QUNO01000019">
    <property type="protein sequence ID" value="REH34884.1"/>
    <property type="molecule type" value="Genomic_DNA"/>
</dbReference>
<protein>
    <recommendedName>
        <fullName evidence="4">Integral membrane protein</fullName>
    </recommendedName>
</protein>
<feature type="transmembrane region" description="Helical" evidence="1">
    <location>
        <begin position="253"/>
        <end position="270"/>
    </location>
</feature>
<feature type="transmembrane region" description="Helical" evidence="1">
    <location>
        <begin position="32"/>
        <end position="60"/>
    </location>
</feature>
<proteinExistence type="predicted"/>
<keyword evidence="3" id="KW-1185">Reference proteome</keyword>
<keyword evidence="1" id="KW-1133">Transmembrane helix</keyword>
<evidence type="ECO:0008006" key="4">
    <source>
        <dbReference type="Google" id="ProtNLM"/>
    </source>
</evidence>
<dbReference type="OrthoDB" id="4350291at2"/>
<evidence type="ECO:0000313" key="3">
    <source>
        <dbReference type="Proteomes" id="UP000256269"/>
    </source>
</evidence>
<reference evidence="2 3" key="1">
    <citation type="submission" date="2018-08" db="EMBL/GenBank/DDBJ databases">
        <title>Genomic Encyclopedia of Archaeal and Bacterial Type Strains, Phase II (KMG-II): from individual species to whole genera.</title>
        <authorList>
            <person name="Goeker M."/>
        </authorList>
    </citation>
    <scope>NUCLEOTIDE SEQUENCE [LARGE SCALE GENOMIC DNA]</scope>
    <source>
        <strain evidence="2 3">DSM 45791</strain>
    </source>
</reference>
<dbReference type="Proteomes" id="UP000256269">
    <property type="component" value="Unassembled WGS sequence"/>
</dbReference>
<feature type="transmembrane region" description="Helical" evidence="1">
    <location>
        <begin position="412"/>
        <end position="430"/>
    </location>
</feature>
<organism evidence="2 3">
    <name type="scientific">Kutzneria buriramensis</name>
    <dbReference type="NCBI Taxonomy" id="1045776"/>
    <lineage>
        <taxon>Bacteria</taxon>
        <taxon>Bacillati</taxon>
        <taxon>Actinomycetota</taxon>
        <taxon>Actinomycetes</taxon>
        <taxon>Pseudonocardiales</taxon>
        <taxon>Pseudonocardiaceae</taxon>
        <taxon>Kutzneria</taxon>
    </lineage>
</organism>
<evidence type="ECO:0000313" key="2">
    <source>
        <dbReference type="EMBL" id="REH34884.1"/>
    </source>
</evidence>
<dbReference type="AlphaFoldDB" id="A0A3E0GZU4"/>